<dbReference type="Pfam" id="PF01098">
    <property type="entry name" value="FTSW_RODA_SPOVE"/>
    <property type="match status" value="1"/>
</dbReference>
<protein>
    <recommendedName>
        <fullName evidence="11">Peptidoglycan glycosyltransferase MrdB</fullName>
        <shortName evidence="11">PGT</shortName>
        <ecNumber evidence="11">2.4.99.28</ecNumber>
    </recommendedName>
    <alternativeName>
        <fullName evidence="11">Cell elongation protein RodA</fullName>
    </alternativeName>
    <alternativeName>
        <fullName evidence="11">Cell wall polymerase</fullName>
    </alternativeName>
    <alternativeName>
        <fullName evidence="11">Peptidoglycan polymerase</fullName>
        <shortName evidence="11">PG polymerase</shortName>
    </alternativeName>
</protein>
<dbReference type="InterPro" id="IPR011923">
    <property type="entry name" value="RodA/MrdB"/>
</dbReference>
<keyword evidence="10 11" id="KW-0961">Cell wall biogenesis/degradation</keyword>
<dbReference type="HAMAP" id="MF_02079">
    <property type="entry name" value="PGT_RodA"/>
    <property type="match status" value="1"/>
</dbReference>
<gene>
    <name evidence="11" type="primary">mrdB</name>
    <name evidence="11" type="synonym">rodA</name>
    <name evidence="12" type="ORF">EA58_12765</name>
</gene>
<evidence type="ECO:0000256" key="11">
    <source>
        <dbReference type="HAMAP-Rule" id="MF_02079"/>
    </source>
</evidence>
<comment type="similarity">
    <text evidence="11">Belongs to the SEDS family. MrdB/RodA subfamily.</text>
</comment>
<keyword evidence="13" id="KW-1185">Reference proteome</keyword>
<dbReference type="EC" id="2.4.99.28" evidence="11"/>
<dbReference type="AlphaFoldDB" id="A0A066RQ56"/>
<comment type="pathway">
    <text evidence="11">Cell wall biogenesis; peptidoglycan biosynthesis.</text>
</comment>
<dbReference type="InterPro" id="IPR001182">
    <property type="entry name" value="FtsW/RodA"/>
</dbReference>
<feature type="transmembrane region" description="Helical" evidence="11">
    <location>
        <begin position="308"/>
        <end position="335"/>
    </location>
</feature>
<evidence type="ECO:0000256" key="6">
    <source>
        <dbReference type="ARBA" id="ARBA00022960"/>
    </source>
</evidence>
<feature type="transmembrane region" description="Helical" evidence="11">
    <location>
        <begin position="77"/>
        <end position="96"/>
    </location>
</feature>
<proteinExistence type="inferred from homology"/>
<feature type="transmembrane region" description="Helical" evidence="11">
    <location>
        <begin position="23"/>
        <end position="41"/>
    </location>
</feature>
<dbReference type="GO" id="GO:0051301">
    <property type="term" value="P:cell division"/>
    <property type="evidence" value="ECO:0007669"/>
    <property type="project" value="InterPro"/>
</dbReference>
<dbReference type="PROSITE" id="PS00428">
    <property type="entry name" value="FTSW_RODA_SPOVE"/>
    <property type="match status" value="1"/>
</dbReference>
<dbReference type="PANTHER" id="PTHR30474">
    <property type="entry name" value="CELL CYCLE PROTEIN"/>
    <property type="match status" value="1"/>
</dbReference>
<comment type="subcellular location">
    <subcellularLocation>
        <location evidence="11">Cell inner membrane</location>
        <topology evidence="11">Multi-pass membrane protein</topology>
    </subcellularLocation>
    <subcellularLocation>
        <location evidence="1">Membrane</location>
        <topology evidence="1">Multi-pass membrane protein</topology>
    </subcellularLocation>
</comment>
<evidence type="ECO:0000256" key="4">
    <source>
        <dbReference type="ARBA" id="ARBA00022679"/>
    </source>
</evidence>
<feature type="transmembrane region" description="Helical" evidence="11">
    <location>
        <begin position="53"/>
        <end position="71"/>
    </location>
</feature>
<dbReference type="STRING" id="1654360.EA58_12765"/>
<feature type="transmembrane region" description="Helical" evidence="11">
    <location>
        <begin position="163"/>
        <end position="179"/>
    </location>
</feature>
<keyword evidence="2 11" id="KW-1003">Cell membrane</keyword>
<evidence type="ECO:0000256" key="2">
    <source>
        <dbReference type="ARBA" id="ARBA00022475"/>
    </source>
</evidence>
<reference evidence="12 13" key="1">
    <citation type="submission" date="2014-04" db="EMBL/GenBank/DDBJ databases">
        <title>Draft genome sequence of Photobacterium halotolerans S2753: a solonamide, ngercheumicin and holomycin producer.</title>
        <authorList>
            <person name="Machado H.R."/>
            <person name="Gram L."/>
        </authorList>
    </citation>
    <scope>NUCLEOTIDE SEQUENCE [LARGE SCALE GENOMIC DNA]</scope>
    <source>
        <strain evidence="12 13">S2753</strain>
    </source>
</reference>
<comment type="catalytic activity">
    <reaction evidence="11">
        <text>[GlcNAc-(1-&gt;4)-Mur2Ac(oyl-L-Ala-gamma-D-Glu-L-Lys-D-Ala-D-Ala)](n)-di-trans,octa-cis-undecaprenyl diphosphate + beta-D-GlcNAc-(1-&gt;4)-Mur2Ac(oyl-L-Ala-gamma-D-Glu-L-Lys-D-Ala-D-Ala)-di-trans,octa-cis-undecaprenyl diphosphate = [GlcNAc-(1-&gt;4)-Mur2Ac(oyl-L-Ala-gamma-D-Glu-L-Lys-D-Ala-D-Ala)](n+1)-di-trans,octa-cis-undecaprenyl diphosphate + di-trans,octa-cis-undecaprenyl diphosphate + H(+)</text>
        <dbReference type="Rhea" id="RHEA:23708"/>
        <dbReference type="Rhea" id="RHEA-COMP:9602"/>
        <dbReference type="Rhea" id="RHEA-COMP:9603"/>
        <dbReference type="ChEBI" id="CHEBI:15378"/>
        <dbReference type="ChEBI" id="CHEBI:58405"/>
        <dbReference type="ChEBI" id="CHEBI:60033"/>
        <dbReference type="ChEBI" id="CHEBI:78435"/>
        <dbReference type="EC" id="2.4.99.28"/>
    </reaction>
</comment>
<evidence type="ECO:0000313" key="13">
    <source>
        <dbReference type="Proteomes" id="UP000027192"/>
    </source>
</evidence>
<accession>A0A066RQ56</accession>
<dbReference type="NCBIfam" id="TIGR02210">
    <property type="entry name" value="rodA_shape"/>
    <property type="match status" value="1"/>
</dbReference>
<keyword evidence="5 11" id="KW-0812">Transmembrane</keyword>
<keyword evidence="3 11" id="KW-0328">Glycosyltransferase</keyword>
<evidence type="ECO:0000256" key="10">
    <source>
        <dbReference type="ARBA" id="ARBA00023316"/>
    </source>
</evidence>
<dbReference type="GO" id="GO:0015648">
    <property type="term" value="F:lipid-linked peptidoglycan transporter activity"/>
    <property type="evidence" value="ECO:0007669"/>
    <property type="project" value="TreeGrafter"/>
</dbReference>
<feature type="transmembrane region" description="Helical" evidence="11">
    <location>
        <begin position="186"/>
        <end position="205"/>
    </location>
</feature>
<evidence type="ECO:0000256" key="3">
    <source>
        <dbReference type="ARBA" id="ARBA00022676"/>
    </source>
</evidence>
<dbReference type="GO" id="GO:0032153">
    <property type="term" value="C:cell division site"/>
    <property type="evidence" value="ECO:0007669"/>
    <property type="project" value="TreeGrafter"/>
</dbReference>
<keyword evidence="8 11" id="KW-1133">Transmembrane helix</keyword>
<dbReference type="UniPathway" id="UPA00219"/>
<evidence type="ECO:0000256" key="1">
    <source>
        <dbReference type="ARBA" id="ARBA00004141"/>
    </source>
</evidence>
<evidence type="ECO:0000313" key="12">
    <source>
        <dbReference type="EMBL" id="KDM91211.1"/>
    </source>
</evidence>
<feature type="transmembrane region" description="Helical" evidence="11">
    <location>
        <begin position="341"/>
        <end position="362"/>
    </location>
</feature>
<dbReference type="PANTHER" id="PTHR30474:SF1">
    <property type="entry name" value="PEPTIDOGLYCAN GLYCOSYLTRANSFERASE MRDB"/>
    <property type="match status" value="1"/>
</dbReference>
<comment type="function">
    <text evidence="11">Peptidoglycan polymerase that is essential for cell wall elongation.</text>
</comment>
<dbReference type="GO" id="GO:0071555">
    <property type="term" value="P:cell wall organization"/>
    <property type="evidence" value="ECO:0007669"/>
    <property type="project" value="UniProtKB-KW"/>
</dbReference>
<comment type="caution">
    <text evidence="12">The sequence shown here is derived from an EMBL/GenBank/DDBJ whole genome shotgun (WGS) entry which is preliminary data.</text>
</comment>
<dbReference type="GO" id="GO:0008360">
    <property type="term" value="P:regulation of cell shape"/>
    <property type="evidence" value="ECO:0007669"/>
    <property type="project" value="UniProtKB-KW"/>
</dbReference>
<evidence type="ECO:0000256" key="7">
    <source>
        <dbReference type="ARBA" id="ARBA00022984"/>
    </source>
</evidence>
<feature type="transmembrane region" description="Helical" evidence="11">
    <location>
        <begin position="139"/>
        <end position="157"/>
    </location>
</feature>
<dbReference type="InterPro" id="IPR018365">
    <property type="entry name" value="Cell_cycle_FtsW-rel_CS"/>
</dbReference>
<evidence type="ECO:0000256" key="9">
    <source>
        <dbReference type="ARBA" id="ARBA00023136"/>
    </source>
</evidence>
<dbReference type="GO" id="GO:0008955">
    <property type="term" value="F:peptidoglycan glycosyltransferase activity"/>
    <property type="evidence" value="ECO:0007669"/>
    <property type="project" value="UniProtKB-UniRule"/>
</dbReference>
<evidence type="ECO:0000256" key="8">
    <source>
        <dbReference type="ARBA" id="ARBA00022989"/>
    </source>
</evidence>
<dbReference type="RefSeq" id="WP_036753092.1">
    <property type="nucleotide sequence ID" value="NZ_JAGSGC010000002.1"/>
</dbReference>
<keyword evidence="4 11" id="KW-0808">Transferase</keyword>
<sequence length="373" mass="40429">MSIMAAAGSKTTLSDRLHIDVPLLLGILTLMGFALVVMYSASGQNLAMMERQAVRMLLSLAIMFILAQIAPRHYEAWAPYLFGVGLLLLVGVLLFGEISKGAQRWLDLGVVRFQPSELIKLAVPLMVARFIGNHPLPPSLKNIVIATLMIFIPTILIAKQPDLGTSILIAASGVFVLFLSGISWRIIILAGLLVAAFIPLLWFFLMHDYQRTRVLTLFNPESDPLGAGYHIIQSKIAIGSGGITGKGWLHGTQSQLEFLPERHTDFIFAVIAEEWGLAGVVGLLALYVFIIGRGLLLASRAQTAFGRMMAGSIVLSFFVYVFVNIGMVSGLLPVVGVPLPLVSYGGTSMVTLMAGFGILMSIHTHRKMLSKAN</sequence>
<organism evidence="12 13">
    <name type="scientific">Photobacterium galatheae</name>
    <dbReference type="NCBI Taxonomy" id="1654360"/>
    <lineage>
        <taxon>Bacteria</taxon>
        <taxon>Pseudomonadati</taxon>
        <taxon>Pseudomonadota</taxon>
        <taxon>Gammaproteobacteria</taxon>
        <taxon>Vibrionales</taxon>
        <taxon>Vibrionaceae</taxon>
        <taxon>Photobacterium</taxon>
    </lineage>
</organism>
<dbReference type="EMBL" id="JMIB01000024">
    <property type="protein sequence ID" value="KDM91211.1"/>
    <property type="molecule type" value="Genomic_DNA"/>
</dbReference>
<feature type="transmembrane region" description="Helical" evidence="11">
    <location>
        <begin position="275"/>
        <end position="296"/>
    </location>
</feature>
<keyword evidence="6 11" id="KW-0133">Cell shape</keyword>
<dbReference type="GO" id="GO:0005886">
    <property type="term" value="C:plasma membrane"/>
    <property type="evidence" value="ECO:0007669"/>
    <property type="project" value="UniProtKB-SubCell"/>
</dbReference>
<dbReference type="Proteomes" id="UP000027192">
    <property type="component" value="Unassembled WGS sequence"/>
</dbReference>
<dbReference type="NCBIfam" id="NF008060">
    <property type="entry name" value="PRK10794.1"/>
    <property type="match status" value="1"/>
</dbReference>
<keyword evidence="7 11" id="KW-0573">Peptidoglycan synthesis</keyword>
<keyword evidence="11" id="KW-0997">Cell inner membrane</keyword>
<dbReference type="OrthoDB" id="9768187at2"/>
<dbReference type="GO" id="GO:0009252">
    <property type="term" value="P:peptidoglycan biosynthetic process"/>
    <property type="evidence" value="ECO:0007669"/>
    <property type="project" value="UniProtKB-UniRule"/>
</dbReference>
<name>A0A066RQ56_9GAMM</name>
<evidence type="ECO:0000256" key="5">
    <source>
        <dbReference type="ARBA" id="ARBA00022692"/>
    </source>
</evidence>
<keyword evidence="9 11" id="KW-0472">Membrane</keyword>